<dbReference type="InterPro" id="IPR013655">
    <property type="entry name" value="PAS_fold_3"/>
</dbReference>
<dbReference type="EMBL" id="ATBP01000138">
    <property type="protein sequence ID" value="ETR72536.1"/>
    <property type="molecule type" value="Genomic_DNA"/>
</dbReference>
<dbReference type="Gene3D" id="1.10.287.130">
    <property type="match status" value="1"/>
</dbReference>
<evidence type="ECO:0000256" key="12">
    <source>
        <dbReference type="PROSITE-ProRule" id="PRU00169"/>
    </source>
</evidence>
<organism evidence="20 21">
    <name type="scientific">Candidatus Magnetoglobus multicellularis str. Araruama</name>
    <dbReference type="NCBI Taxonomy" id="890399"/>
    <lineage>
        <taxon>Bacteria</taxon>
        <taxon>Pseudomonadati</taxon>
        <taxon>Thermodesulfobacteriota</taxon>
        <taxon>Desulfobacteria</taxon>
        <taxon>Desulfobacterales</taxon>
        <taxon>Desulfobacteraceae</taxon>
        <taxon>Candidatus Magnetoglobus</taxon>
    </lineage>
</organism>
<dbReference type="Gene3D" id="3.30.450.20">
    <property type="entry name" value="PAS domain"/>
    <property type="match status" value="2"/>
</dbReference>
<feature type="domain" description="PAC" evidence="18">
    <location>
        <begin position="80"/>
        <end position="134"/>
    </location>
</feature>
<dbReference type="SUPFAM" id="SSF52172">
    <property type="entry name" value="CheY-like"/>
    <property type="match status" value="2"/>
</dbReference>
<keyword evidence="13" id="KW-0175">Coiled coil</keyword>
<keyword evidence="3 12" id="KW-0597">Phosphoprotein</keyword>
<feature type="modified residue" description="Phosphohistidine" evidence="11">
    <location>
        <position position="884"/>
    </location>
</feature>
<feature type="domain" description="Response regulatory" evidence="16">
    <location>
        <begin position="673"/>
        <end position="792"/>
    </location>
</feature>
<dbReference type="Gene3D" id="3.40.50.2300">
    <property type="match status" value="2"/>
</dbReference>
<dbReference type="SUPFAM" id="SSF55785">
    <property type="entry name" value="PYP-like sensor domain (PAS domain)"/>
    <property type="match status" value="2"/>
</dbReference>
<dbReference type="FunFam" id="3.30.565.10:FF:000010">
    <property type="entry name" value="Sensor histidine kinase RcsC"/>
    <property type="match status" value="1"/>
</dbReference>
<dbReference type="PROSITE" id="PS50894">
    <property type="entry name" value="HPT"/>
    <property type="match status" value="1"/>
</dbReference>
<evidence type="ECO:0000256" key="4">
    <source>
        <dbReference type="ARBA" id="ARBA00022679"/>
    </source>
</evidence>
<dbReference type="InterPro" id="IPR001789">
    <property type="entry name" value="Sig_transdc_resp-reg_receiver"/>
</dbReference>
<sequence>MKNNTNHKHFNIESNWGLTFDAVPDMIAIIDRDFNIIQMNQTMKNRLGGSLSSNLKLKCYELMHKCHAVIDLCPFKRTLLDGKTHTVEQYNEKLKASLLVTTSPIKDDEGNIDACVHVARDVTPLKNTELALREKDRMLTEISDNIQDVMWLAEIIDNKNQLIFINKAYEIIWGQSSDELFQNINAFVKYVHPDDQDALKTLMNSDEVRQSSAMDATFRINRPDGAIRWIHMRSFPVKDQNEQTHRTVGIATDITHHKETEEELNIASEKANQLAIEAAEANRTKSEFLANMSHEIRTPMNGIIGMCHLLLNANLDNEQRSQVLTIRNSSESLLNIINDILDISKIEAGKLTVEQIDFNIRATIGDVVKILADQVQKKSLELSIVVDSDVPSVICSDPIRLRQILLNLLSNAVKFTEKGGIYVDVKRIQKNQTQGIYFSVTDTGPGIAKDQLNLLFQSFTQTDTSITRRFGGTGLGLAISKQLAQLLGGSIGATSELGKGSTFWFSIASNDVKAEKTKVRDFDDDILKHTKIMIVTDNKRLQNEMTPLLDYWQLTHDCTQSIPDALGKLMHANLESSPYNICFLDDQLPQLSGKSVCERIADLNDIGPLTLIPIYKEKKPLTHENLFISLVRPITYTDLYHCLKKILSPQSDQQDNKKQSTFPEIDDALQDIRILVVEDNKVNQKVAKGILNRFGFQCDIVGDGQQALTVLKDKVYDLIFMDVQMPVMDGLSASRAIRDKNTPVRRHDIPIVAMTAHAMKDSRQQCLDSGMNDFISKPIDPTEVLSVIERMTKGVQVYRDTKSSHETKASVNTSSHTPPETTSDPPVDAKTLFDHEKLALRMGNDDELVQMVIDEFLMDVPGRIDTIDKNIASNDIDAACINAHSIKGSAANLNASQASEVAFELEGLAKDNAPTDILVSKLNELKKAFEVLKPILENFG</sequence>
<dbReference type="SMART" id="SM00073">
    <property type="entry name" value="HPT"/>
    <property type="match status" value="1"/>
</dbReference>
<dbReference type="SMART" id="SM00388">
    <property type="entry name" value="HisKA"/>
    <property type="match status" value="1"/>
</dbReference>
<dbReference type="NCBIfam" id="TIGR00229">
    <property type="entry name" value="sensory_box"/>
    <property type="match status" value="2"/>
</dbReference>
<dbReference type="InterPro" id="IPR013656">
    <property type="entry name" value="PAS_4"/>
</dbReference>
<dbReference type="CDD" id="cd16922">
    <property type="entry name" value="HATPase_EvgS-ArcB-TorS-like"/>
    <property type="match status" value="1"/>
</dbReference>
<dbReference type="InterPro" id="IPR035965">
    <property type="entry name" value="PAS-like_dom_sf"/>
</dbReference>
<evidence type="ECO:0000256" key="9">
    <source>
        <dbReference type="ARBA" id="ARBA00064003"/>
    </source>
</evidence>
<dbReference type="InterPro" id="IPR003661">
    <property type="entry name" value="HisK_dim/P_dom"/>
</dbReference>
<dbReference type="PANTHER" id="PTHR45339:SF5">
    <property type="entry name" value="HISTIDINE KINASE"/>
    <property type="match status" value="1"/>
</dbReference>
<dbReference type="InterPro" id="IPR036890">
    <property type="entry name" value="HATPase_C_sf"/>
</dbReference>
<feature type="domain" description="Histidine kinase" evidence="15">
    <location>
        <begin position="291"/>
        <end position="511"/>
    </location>
</feature>
<keyword evidence="8" id="KW-0902">Two-component regulatory system</keyword>
<gene>
    <name evidence="20" type="ORF">OMM_01642</name>
</gene>
<dbReference type="Pfam" id="PF00072">
    <property type="entry name" value="Response_reg"/>
    <property type="match status" value="1"/>
</dbReference>
<dbReference type="Pfam" id="PF01627">
    <property type="entry name" value="Hpt"/>
    <property type="match status" value="1"/>
</dbReference>
<dbReference type="CDD" id="cd00088">
    <property type="entry name" value="HPT"/>
    <property type="match status" value="1"/>
</dbReference>
<dbReference type="Pfam" id="PF08447">
    <property type="entry name" value="PAS_3"/>
    <property type="match status" value="1"/>
</dbReference>
<name>A0A1V1PCN2_9BACT</name>
<dbReference type="SUPFAM" id="SSF55874">
    <property type="entry name" value="ATPase domain of HSP90 chaperone/DNA topoisomerase II/histidine kinase"/>
    <property type="match status" value="1"/>
</dbReference>
<dbReference type="SMART" id="SM00091">
    <property type="entry name" value="PAS"/>
    <property type="match status" value="2"/>
</dbReference>
<dbReference type="PROSITE" id="PS50109">
    <property type="entry name" value="HIS_KIN"/>
    <property type="match status" value="1"/>
</dbReference>
<keyword evidence="7" id="KW-0067">ATP-binding</keyword>
<proteinExistence type="predicted"/>
<evidence type="ECO:0000256" key="11">
    <source>
        <dbReference type="PROSITE-ProRule" id="PRU00110"/>
    </source>
</evidence>
<dbReference type="SMART" id="SM00387">
    <property type="entry name" value="HATPase_c"/>
    <property type="match status" value="1"/>
</dbReference>
<dbReference type="AlphaFoldDB" id="A0A1V1PCN2"/>
<evidence type="ECO:0000256" key="13">
    <source>
        <dbReference type="SAM" id="Coils"/>
    </source>
</evidence>
<dbReference type="InterPro" id="IPR000014">
    <property type="entry name" value="PAS"/>
</dbReference>
<dbReference type="CDD" id="cd00130">
    <property type="entry name" value="PAS"/>
    <property type="match status" value="1"/>
</dbReference>
<keyword evidence="5" id="KW-0547">Nucleotide-binding</keyword>
<dbReference type="Pfam" id="PF08448">
    <property type="entry name" value="PAS_4"/>
    <property type="match status" value="1"/>
</dbReference>
<dbReference type="Gene3D" id="1.20.120.160">
    <property type="entry name" value="HPT domain"/>
    <property type="match status" value="1"/>
</dbReference>
<comment type="subunit">
    <text evidence="9">At low DSF concentrations, interacts with RpfF.</text>
</comment>
<dbReference type="Gene3D" id="3.30.565.10">
    <property type="entry name" value="Histidine kinase-like ATPase, C-terminal domain"/>
    <property type="match status" value="1"/>
</dbReference>
<dbReference type="InterPro" id="IPR036097">
    <property type="entry name" value="HisK_dim/P_sf"/>
</dbReference>
<dbReference type="Proteomes" id="UP000189670">
    <property type="component" value="Unassembled WGS sequence"/>
</dbReference>
<dbReference type="SUPFAM" id="SSF47226">
    <property type="entry name" value="Histidine-containing phosphotransfer domain, HPT domain"/>
    <property type="match status" value="1"/>
</dbReference>
<evidence type="ECO:0000313" key="21">
    <source>
        <dbReference type="Proteomes" id="UP000189670"/>
    </source>
</evidence>
<feature type="domain" description="PAC" evidence="18">
    <location>
        <begin position="214"/>
        <end position="266"/>
    </location>
</feature>
<dbReference type="CDD" id="cd00082">
    <property type="entry name" value="HisKA"/>
    <property type="match status" value="1"/>
</dbReference>
<feature type="domain" description="PAS" evidence="17">
    <location>
        <begin position="155"/>
        <end position="204"/>
    </location>
</feature>
<dbReference type="InterPro" id="IPR005467">
    <property type="entry name" value="His_kinase_dom"/>
</dbReference>
<dbReference type="InterPro" id="IPR003594">
    <property type="entry name" value="HATPase_dom"/>
</dbReference>
<dbReference type="Pfam" id="PF00512">
    <property type="entry name" value="HisKA"/>
    <property type="match status" value="1"/>
</dbReference>
<dbReference type="PANTHER" id="PTHR45339">
    <property type="entry name" value="HYBRID SIGNAL TRANSDUCTION HISTIDINE KINASE J"/>
    <property type="match status" value="1"/>
</dbReference>
<evidence type="ECO:0000256" key="10">
    <source>
        <dbReference type="ARBA" id="ARBA00068150"/>
    </source>
</evidence>
<dbReference type="SUPFAM" id="SSF47384">
    <property type="entry name" value="Homodimeric domain of signal transducing histidine kinase"/>
    <property type="match status" value="1"/>
</dbReference>
<evidence type="ECO:0000259" key="15">
    <source>
        <dbReference type="PROSITE" id="PS50109"/>
    </source>
</evidence>
<dbReference type="CDD" id="cd17546">
    <property type="entry name" value="REC_hyHK_CKI1_RcsC-like"/>
    <property type="match status" value="1"/>
</dbReference>
<evidence type="ECO:0000259" key="18">
    <source>
        <dbReference type="PROSITE" id="PS50113"/>
    </source>
</evidence>
<evidence type="ECO:0000256" key="7">
    <source>
        <dbReference type="ARBA" id="ARBA00022840"/>
    </source>
</evidence>
<evidence type="ECO:0000259" key="19">
    <source>
        <dbReference type="PROSITE" id="PS50894"/>
    </source>
</evidence>
<keyword evidence="6 20" id="KW-0418">Kinase</keyword>
<feature type="compositionally biased region" description="Basic and acidic residues" evidence="14">
    <location>
        <begin position="799"/>
        <end position="808"/>
    </location>
</feature>
<keyword evidence="4" id="KW-0808">Transferase</keyword>
<feature type="coiled-coil region" evidence="13">
    <location>
        <begin position="257"/>
        <end position="284"/>
    </location>
</feature>
<evidence type="ECO:0000256" key="3">
    <source>
        <dbReference type="ARBA" id="ARBA00022553"/>
    </source>
</evidence>
<evidence type="ECO:0000313" key="20">
    <source>
        <dbReference type="EMBL" id="ETR72536.1"/>
    </source>
</evidence>
<comment type="catalytic activity">
    <reaction evidence="1">
        <text>ATP + protein L-histidine = ADP + protein N-phospho-L-histidine.</text>
        <dbReference type="EC" id="2.7.13.3"/>
    </reaction>
</comment>
<accession>A0A1V1PCN2</accession>
<evidence type="ECO:0000256" key="8">
    <source>
        <dbReference type="ARBA" id="ARBA00023012"/>
    </source>
</evidence>
<feature type="region of interest" description="Disordered" evidence="14">
    <location>
        <begin position="798"/>
        <end position="828"/>
    </location>
</feature>
<protein>
    <recommendedName>
        <fullName evidence="10">Sensory/regulatory protein RpfC</fullName>
        <ecNumber evidence="2">2.7.13.3</ecNumber>
    </recommendedName>
</protein>
<dbReference type="InterPro" id="IPR000700">
    <property type="entry name" value="PAS-assoc_C"/>
</dbReference>
<evidence type="ECO:0000259" key="16">
    <source>
        <dbReference type="PROSITE" id="PS50110"/>
    </source>
</evidence>
<dbReference type="PROSITE" id="PS50112">
    <property type="entry name" value="PAS"/>
    <property type="match status" value="1"/>
</dbReference>
<evidence type="ECO:0000256" key="1">
    <source>
        <dbReference type="ARBA" id="ARBA00000085"/>
    </source>
</evidence>
<feature type="compositionally biased region" description="Polar residues" evidence="14">
    <location>
        <begin position="809"/>
        <end position="824"/>
    </location>
</feature>
<dbReference type="FunFam" id="1.10.287.130:FF:000002">
    <property type="entry name" value="Two-component osmosensing histidine kinase"/>
    <property type="match status" value="1"/>
</dbReference>
<dbReference type="EC" id="2.7.13.3" evidence="2"/>
<evidence type="ECO:0000256" key="14">
    <source>
        <dbReference type="SAM" id="MobiDB-lite"/>
    </source>
</evidence>
<dbReference type="GO" id="GO:0005886">
    <property type="term" value="C:plasma membrane"/>
    <property type="evidence" value="ECO:0007669"/>
    <property type="project" value="UniProtKB-SubCell"/>
</dbReference>
<dbReference type="InterPro" id="IPR004358">
    <property type="entry name" value="Sig_transdc_His_kin-like_C"/>
</dbReference>
<reference evidence="21" key="1">
    <citation type="submission" date="2012-11" db="EMBL/GenBank/DDBJ databases">
        <authorList>
            <person name="Lucero-Rivera Y.E."/>
            <person name="Tovar-Ramirez D."/>
        </authorList>
    </citation>
    <scope>NUCLEOTIDE SEQUENCE [LARGE SCALE GENOMIC DNA]</scope>
    <source>
        <strain evidence="21">Araruama</strain>
    </source>
</reference>
<dbReference type="GO" id="GO:0005524">
    <property type="term" value="F:ATP binding"/>
    <property type="evidence" value="ECO:0007669"/>
    <property type="project" value="UniProtKB-KW"/>
</dbReference>
<evidence type="ECO:0000256" key="2">
    <source>
        <dbReference type="ARBA" id="ARBA00012438"/>
    </source>
</evidence>
<dbReference type="PROSITE" id="PS50110">
    <property type="entry name" value="RESPONSE_REGULATORY"/>
    <property type="match status" value="1"/>
</dbReference>
<feature type="modified residue" description="4-aspartylphosphate" evidence="12">
    <location>
        <position position="722"/>
    </location>
</feature>
<dbReference type="InterPro" id="IPR011006">
    <property type="entry name" value="CheY-like_superfamily"/>
</dbReference>
<dbReference type="PROSITE" id="PS50113">
    <property type="entry name" value="PAC"/>
    <property type="match status" value="2"/>
</dbReference>
<evidence type="ECO:0000259" key="17">
    <source>
        <dbReference type="PROSITE" id="PS50112"/>
    </source>
</evidence>
<dbReference type="SMART" id="SM00448">
    <property type="entry name" value="REC"/>
    <property type="match status" value="1"/>
</dbReference>
<dbReference type="InterPro" id="IPR036641">
    <property type="entry name" value="HPT_dom_sf"/>
</dbReference>
<dbReference type="SMART" id="SM00086">
    <property type="entry name" value="PAC"/>
    <property type="match status" value="1"/>
</dbReference>
<feature type="domain" description="HPt" evidence="19">
    <location>
        <begin position="845"/>
        <end position="939"/>
    </location>
</feature>
<dbReference type="PRINTS" id="PR00344">
    <property type="entry name" value="BCTRLSENSOR"/>
</dbReference>
<evidence type="ECO:0000256" key="6">
    <source>
        <dbReference type="ARBA" id="ARBA00022777"/>
    </source>
</evidence>
<dbReference type="InterPro" id="IPR008207">
    <property type="entry name" value="Sig_transdc_His_kin_Hpt_dom"/>
</dbReference>
<dbReference type="GO" id="GO:0000155">
    <property type="term" value="F:phosphorelay sensor kinase activity"/>
    <property type="evidence" value="ECO:0007669"/>
    <property type="project" value="InterPro"/>
</dbReference>
<dbReference type="InterPro" id="IPR001610">
    <property type="entry name" value="PAC"/>
</dbReference>
<dbReference type="Pfam" id="PF02518">
    <property type="entry name" value="HATPase_c"/>
    <property type="match status" value="1"/>
</dbReference>
<comment type="caution">
    <text evidence="20">The sequence shown here is derived from an EMBL/GenBank/DDBJ whole genome shotgun (WGS) entry which is preliminary data.</text>
</comment>
<evidence type="ECO:0000256" key="5">
    <source>
        <dbReference type="ARBA" id="ARBA00022741"/>
    </source>
</evidence>